<name>A0A813M4R0_9BILA</name>
<dbReference type="Proteomes" id="UP000663868">
    <property type="component" value="Unassembled WGS sequence"/>
</dbReference>
<reference evidence="1" key="1">
    <citation type="submission" date="2021-02" db="EMBL/GenBank/DDBJ databases">
        <authorList>
            <person name="Nowell W R."/>
        </authorList>
    </citation>
    <scope>NUCLEOTIDE SEQUENCE</scope>
</reference>
<sequence>MFGSDDIRQLDHVLNTCSRALTQLSIVPKDEYNNDHIDKDRIRARVAQDVIADKITKNITKLTTNLNYMDDGFRYVRDEFFVSDDSKQFDYSVKAIQTVRPIVMTTDSYNSTLLFAWGVYNSKTHLKLNNYILEKRQEQNESIYLLRIFDSEEDSVPSYIYGKNPPMDVYYSTKLVLIHLLNGKGYLAKHKIDDMDYVMILTNDEHAAKIKAEQSAEVKETIDKKQNDL</sequence>
<dbReference type="EMBL" id="CAJNOE010000001">
    <property type="protein sequence ID" value="CAF0712173.1"/>
    <property type="molecule type" value="Genomic_DNA"/>
</dbReference>
<accession>A0A813M4R0</accession>
<comment type="caution">
    <text evidence="1">The sequence shown here is derived from an EMBL/GenBank/DDBJ whole genome shotgun (WGS) entry which is preliminary data.</text>
</comment>
<dbReference type="AlphaFoldDB" id="A0A813M4R0"/>
<evidence type="ECO:0000313" key="1">
    <source>
        <dbReference type="EMBL" id="CAF0712173.1"/>
    </source>
</evidence>
<protein>
    <submittedName>
        <fullName evidence="1">Uncharacterized protein</fullName>
    </submittedName>
</protein>
<evidence type="ECO:0000313" key="3">
    <source>
        <dbReference type="Proteomes" id="UP000663860"/>
    </source>
</evidence>
<proteinExistence type="predicted"/>
<evidence type="ECO:0000313" key="2">
    <source>
        <dbReference type="EMBL" id="CAF4117718.1"/>
    </source>
</evidence>
<dbReference type="Proteomes" id="UP000663860">
    <property type="component" value="Unassembled WGS sequence"/>
</dbReference>
<gene>
    <name evidence="1" type="ORF">IZO911_LOCUS143</name>
    <name evidence="2" type="ORF">KXQ929_LOCUS35456</name>
</gene>
<dbReference type="EMBL" id="CAJOBB010005151">
    <property type="protein sequence ID" value="CAF4117718.1"/>
    <property type="molecule type" value="Genomic_DNA"/>
</dbReference>
<organism evidence="1 3">
    <name type="scientific">Adineta steineri</name>
    <dbReference type="NCBI Taxonomy" id="433720"/>
    <lineage>
        <taxon>Eukaryota</taxon>
        <taxon>Metazoa</taxon>
        <taxon>Spiralia</taxon>
        <taxon>Gnathifera</taxon>
        <taxon>Rotifera</taxon>
        <taxon>Eurotatoria</taxon>
        <taxon>Bdelloidea</taxon>
        <taxon>Adinetida</taxon>
        <taxon>Adinetidae</taxon>
        <taxon>Adineta</taxon>
    </lineage>
</organism>